<keyword evidence="4" id="KW-1185">Reference proteome</keyword>
<dbReference type="PANTHER" id="PTHR37536">
    <property type="entry name" value="PUTATIVE (AFU_ORTHOLOGUE AFUA_3G02970)-RELATED"/>
    <property type="match status" value="1"/>
</dbReference>
<keyword evidence="2" id="KW-0732">Signal</keyword>
<proteinExistence type="predicted"/>
<dbReference type="EMBL" id="JARJLG010000197">
    <property type="protein sequence ID" value="KAJ7729500.1"/>
    <property type="molecule type" value="Genomic_DNA"/>
</dbReference>
<dbReference type="Proteomes" id="UP001215280">
    <property type="component" value="Unassembled WGS sequence"/>
</dbReference>
<evidence type="ECO:0000256" key="2">
    <source>
        <dbReference type="SAM" id="SignalP"/>
    </source>
</evidence>
<dbReference type="GO" id="GO:0070007">
    <property type="term" value="F:glutamic-type endopeptidase activity"/>
    <property type="evidence" value="ECO:0007669"/>
    <property type="project" value="InterPro"/>
</dbReference>
<dbReference type="InterPro" id="IPR000250">
    <property type="entry name" value="Peptidase_G1"/>
</dbReference>
<dbReference type="InterPro" id="IPR038656">
    <property type="entry name" value="Peptidase_G1_sf"/>
</dbReference>
<evidence type="ECO:0000313" key="3">
    <source>
        <dbReference type="EMBL" id="KAJ7729500.1"/>
    </source>
</evidence>
<accession>A0AAD7HVV6</accession>
<feature type="signal peptide" evidence="2">
    <location>
        <begin position="1"/>
        <end position="17"/>
    </location>
</feature>
<organism evidence="3 4">
    <name type="scientific">Mycena maculata</name>
    <dbReference type="NCBI Taxonomy" id="230809"/>
    <lineage>
        <taxon>Eukaryota</taxon>
        <taxon>Fungi</taxon>
        <taxon>Dikarya</taxon>
        <taxon>Basidiomycota</taxon>
        <taxon>Agaricomycotina</taxon>
        <taxon>Agaricomycetes</taxon>
        <taxon>Agaricomycetidae</taxon>
        <taxon>Agaricales</taxon>
        <taxon>Marasmiineae</taxon>
        <taxon>Mycenaceae</taxon>
        <taxon>Mycena</taxon>
    </lineage>
</organism>
<feature type="active site" description="Proton acceptor" evidence="1">
    <location>
        <position position="198"/>
    </location>
</feature>
<dbReference type="GO" id="GO:0006508">
    <property type="term" value="P:proteolysis"/>
    <property type="evidence" value="ECO:0007669"/>
    <property type="project" value="InterPro"/>
</dbReference>
<reference evidence="3" key="1">
    <citation type="submission" date="2023-03" db="EMBL/GenBank/DDBJ databases">
        <title>Massive genome expansion in bonnet fungi (Mycena s.s.) driven by repeated elements and novel gene families across ecological guilds.</title>
        <authorList>
            <consortium name="Lawrence Berkeley National Laboratory"/>
            <person name="Harder C.B."/>
            <person name="Miyauchi S."/>
            <person name="Viragh M."/>
            <person name="Kuo A."/>
            <person name="Thoen E."/>
            <person name="Andreopoulos B."/>
            <person name="Lu D."/>
            <person name="Skrede I."/>
            <person name="Drula E."/>
            <person name="Henrissat B."/>
            <person name="Morin E."/>
            <person name="Kohler A."/>
            <person name="Barry K."/>
            <person name="LaButti K."/>
            <person name="Morin E."/>
            <person name="Salamov A."/>
            <person name="Lipzen A."/>
            <person name="Mereny Z."/>
            <person name="Hegedus B."/>
            <person name="Baldrian P."/>
            <person name="Stursova M."/>
            <person name="Weitz H."/>
            <person name="Taylor A."/>
            <person name="Grigoriev I.V."/>
            <person name="Nagy L.G."/>
            <person name="Martin F."/>
            <person name="Kauserud H."/>
        </authorList>
    </citation>
    <scope>NUCLEOTIDE SEQUENCE</scope>
    <source>
        <strain evidence="3">CBHHK188m</strain>
    </source>
</reference>
<dbReference type="InterPro" id="IPR013320">
    <property type="entry name" value="ConA-like_dom_sf"/>
</dbReference>
<dbReference type="Gene3D" id="2.60.120.700">
    <property type="entry name" value="Peptidase G1"/>
    <property type="match status" value="1"/>
</dbReference>
<name>A0AAD7HVV6_9AGAR</name>
<dbReference type="SUPFAM" id="SSF49899">
    <property type="entry name" value="Concanavalin A-like lectins/glucanases"/>
    <property type="match status" value="1"/>
</dbReference>
<evidence type="ECO:0000256" key="1">
    <source>
        <dbReference type="PIRSR" id="PIRSR600250-50"/>
    </source>
</evidence>
<dbReference type="AlphaFoldDB" id="A0AAD7HVV6"/>
<dbReference type="PANTHER" id="PTHR37536:SF1">
    <property type="entry name" value="ASPERGILLOPEPSIN, PUTAITVE (AFU_ORTHOLOGUE AFUA_7G01200)"/>
    <property type="match status" value="1"/>
</dbReference>
<evidence type="ECO:0000313" key="4">
    <source>
        <dbReference type="Proteomes" id="UP001215280"/>
    </source>
</evidence>
<protein>
    <submittedName>
        <fullName evidence="3">Peptidase A4 family-domain-containing protein</fullName>
    </submittedName>
</protein>
<comment type="caution">
    <text evidence="3">The sequence shown here is derived from an EMBL/GenBank/DDBJ whole genome shotgun (WGS) entry which is preliminary data.</text>
</comment>
<feature type="chain" id="PRO_5041901804" evidence="2">
    <location>
        <begin position="18"/>
        <end position="282"/>
    </location>
</feature>
<sequence>MFATLLTYALFATAAFAHPSPGLNGRLARRAEARQSGPRLPSNGPASLSNITNAEYSSNWAGAAFESPALILTIFPSGTFVVPTPKAPSGGGSGSFAASAWVGIDGDTCGTAILQTGIDFTVDVGRVSYDAWFEYLRPTSPRSRPKIAAGNTIKLIATVSSATSGTVVIENVSTGVTVFKALTSAARLCQENAEWIVEDFEEGNSLVPFANFGTVTFSNAVATTVSGSTVGPTGAVIIDLEQNSQVLTSASTSSTAVTATECALTPRAFVCALRRTNYIELD</sequence>
<dbReference type="PRINTS" id="PR00977">
    <property type="entry name" value="SCYTLDPTASE"/>
</dbReference>
<dbReference type="Pfam" id="PF01828">
    <property type="entry name" value="Peptidase_A4"/>
    <property type="match status" value="1"/>
</dbReference>
<gene>
    <name evidence="3" type="ORF">DFH07DRAFT_756819</name>
</gene>
<dbReference type="CDD" id="cd13426">
    <property type="entry name" value="Peptidase_G1"/>
    <property type="match status" value="1"/>
</dbReference>